<feature type="compositionally biased region" description="Basic and acidic residues" evidence="1">
    <location>
        <begin position="68"/>
        <end position="77"/>
    </location>
</feature>
<dbReference type="EMBL" id="AP022607">
    <property type="protein sequence ID" value="BBZ15026.1"/>
    <property type="molecule type" value="Genomic_DNA"/>
</dbReference>
<geneLocation type="plasmid" evidence="3 4">
    <name>pJCM12687</name>
</geneLocation>
<dbReference type="InterPro" id="IPR001375">
    <property type="entry name" value="Peptidase_S9_cat"/>
</dbReference>
<evidence type="ECO:0000313" key="4">
    <source>
        <dbReference type="Proteomes" id="UP000467379"/>
    </source>
</evidence>
<evidence type="ECO:0000259" key="2">
    <source>
        <dbReference type="Pfam" id="PF00326"/>
    </source>
</evidence>
<evidence type="ECO:0000313" key="3">
    <source>
        <dbReference type="EMBL" id="BBZ15026.1"/>
    </source>
</evidence>
<sequence>MQDAGPRILGLLVVYMDVDCGRALVAALTDKGIAHQYPQFPDEGHGLARPQNREKFYAAAEAFLAEHLGGRSEDSPRPDFAAEPSG</sequence>
<reference evidence="3 4" key="1">
    <citation type="journal article" date="2019" name="Emerg. Microbes Infect.">
        <title>Comprehensive subspecies identification of 175 nontuberculous mycobacteria species based on 7547 genomic profiles.</title>
        <authorList>
            <person name="Matsumoto Y."/>
            <person name="Kinjo T."/>
            <person name="Motooka D."/>
            <person name="Nabeya D."/>
            <person name="Jung N."/>
            <person name="Uechi K."/>
            <person name="Horii T."/>
            <person name="Iida T."/>
            <person name="Fujita J."/>
            <person name="Nakamura S."/>
        </authorList>
    </citation>
    <scope>NUCLEOTIDE SEQUENCE [LARGE SCALE GENOMIC DNA]</scope>
    <source>
        <strain evidence="3 4">JCM 12687</strain>
        <plasmid evidence="3">pJCM12687</plasmid>
    </source>
</reference>
<proteinExistence type="predicted"/>
<organism evidence="3 4">
    <name type="scientific">Mycobacterium branderi</name>
    <dbReference type="NCBI Taxonomy" id="43348"/>
    <lineage>
        <taxon>Bacteria</taxon>
        <taxon>Bacillati</taxon>
        <taxon>Actinomycetota</taxon>
        <taxon>Actinomycetes</taxon>
        <taxon>Mycobacteriales</taxon>
        <taxon>Mycobacteriaceae</taxon>
        <taxon>Mycobacterium</taxon>
    </lineage>
</organism>
<accession>A0ABN6BBD9</accession>
<evidence type="ECO:0000256" key="1">
    <source>
        <dbReference type="SAM" id="MobiDB-lite"/>
    </source>
</evidence>
<dbReference type="Gene3D" id="3.40.50.1820">
    <property type="entry name" value="alpha/beta hydrolase"/>
    <property type="match status" value="1"/>
</dbReference>
<dbReference type="Proteomes" id="UP000467379">
    <property type="component" value="Plasmid pJCM12687"/>
</dbReference>
<dbReference type="Pfam" id="PF00326">
    <property type="entry name" value="Peptidase_S9"/>
    <property type="match status" value="1"/>
</dbReference>
<dbReference type="InterPro" id="IPR029058">
    <property type="entry name" value="AB_hydrolase_fold"/>
</dbReference>
<feature type="domain" description="Peptidase S9 prolyl oligopeptidase catalytic" evidence="2">
    <location>
        <begin position="23"/>
        <end position="70"/>
    </location>
</feature>
<name>A0ABN6BBD9_9MYCO</name>
<keyword evidence="3" id="KW-0614">Plasmid</keyword>
<feature type="region of interest" description="Disordered" evidence="1">
    <location>
        <begin position="67"/>
        <end position="86"/>
    </location>
</feature>
<keyword evidence="4" id="KW-1185">Reference proteome</keyword>
<protein>
    <recommendedName>
        <fullName evidence="2">Peptidase S9 prolyl oligopeptidase catalytic domain-containing protein</fullName>
    </recommendedName>
</protein>
<dbReference type="SUPFAM" id="SSF53474">
    <property type="entry name" value="alpha/beta-Hydrolases"/>
    <property type="match status" value="1"/>
</dbReference>
<gene>
    <name evidence="3" type="ORF">MBRA_52210</name>
</gene>